<sequence length="79" mass="9534">MAARIELARRYGPHPNFDAFLEYFNTQIRLLREFHDEYKNTPEEEKNYPALKEKLVMCRVEIDHMEIGLANCTEHMIYE</sequence>
<dbReference type="Proteomes" id="UP000494206">
    <property type="component" value="Unassembled WGS sequence"/>
</dbReference>
<evidence type="ECO:0000313" key="1">
    <source>
        <dbReference type="EMBL" id="CAB3411573.1"/>
    </source>
</evidence>
<keyword evidence="2" id="KW-1185">Reference proteome</keyword>
<dbReference type="EMBL" id="CADEPM010000014">
    <property type="protein sequence ID" value="CAB3411573.1"/>
    <property type="molecule type" value="Genomic_DNA"/>
</dbReference>
<gene>
    <name evidence="1" type="ORF">CBOVIS_LOCUS12955</name>
</gene>
<name>A0A8S1FF58_9PELO</name>
<reference evidence="1 2" key="1">
    <citation type="submission" date="2020-04" db="EMBL/GenBank/DDBJ databases">
        <authorList>
            <person name="Laetsch R D."/>
            <person name="Stevens L."/>
            <person name="Kumar S."/>
            <person name="Blaxter L. M."/>
        </authorList>
    </citation>
    <scope>NUCLEOTIDE SEQUENCE [LARGE SCALE GENOMIC DNA]</scope>
</reference>
<proteinExistence type="predicted"/>
<protein>
    <submittedName>
        <fullName evidence="1">Uncharacterized protein</fullName>
    </submittedName>
</protein>
<organism evidence="1 2">
    <name type="scientific">Caenorhabditis bovis</name>
    <dbReference type="NCBI Taxonomy" id="2654633"/>
    <lineage>
        <taxon>Eukaryota</taxon>
        <taxon>Metazoa</taxon>
        <taxon>Ecdysozoa</taxon>
        <taxon>Nematoda</taxon>
        <taxon>Chromadorea</taxon>
        <taxon>Rhabditida</taxon>
        <taxon>Rhabditina</taxon>
        <taxon>Rhabditomorpha</taxon>
        <taxon>Rhabditoidea</taxon>
        <taxon>Rhabditidae</taxon>
        <taxon>Peloderinae</taxon>
        <taxon>Caenorhabditis</taxon>
    </lineage>
</organism>
<evidence type="ECO:0000313" key="2">
    <source>
        <dbReference type="Proteomes" id="UP000494206"/>
    </source>
</evidence>
<accession>A0A8S1FF58</accession>
<dbReference type="AlphaFoldDB" id="A0A8S1FF58"/>
<comment type="caution">
    <text evidence="1">The sequence shown here is derived from an EMBL/GenBank/DDBJ whole genome shotgun (WGS) entry which is preliminary data.</text>
</comment>